<dbReference type="InterPro" id="IPR039660">
    <property type="entry name" value="Ribosomal_eL14"/>
</dbReference>
<organism evidence="8 9">
    <name type="scientific">Nicrophorus vespilloides</name>
    <name type="common">Boreal carrion beetle</name>
    <dbReference type="NCBI Taxonomy" id="110193"/>
    <lineage>
        <taxon>Eukaryota</taxon>
        <taxon>Metazoa</taxon>
        <taxon>Ecdysozoa</taxon>
        <taxon>Arthropoda</taxon>
        <taxon>Hexapoda</taxon>
        <taxon>Insecta</taxon>
        <taxon>Pterygota</taxon>
        <taxon>Neoptera</taxon>
        <taxon>Endopterygota</taxon>
        <taxon>Coleoptera</taxon>
        <taxon>Polyphaga</taxon>
        <taxon>Staphyliniformia</taxon>
        <taxon>Silphidae</taxon>
        <taxon>Nicrophorinae</taxon>
        <taxon>Nicrophorus</taxon>
    </lineage>
</organism>
<evidence type="ECO:0000259" key="7">
    <source>
        <dbReference type="Pfam" id="PF01929"/>
    </source>
</evidence>
<dbReference type="SUPFAM" id="SSF50104">
    <property type="entry name" value="Translation proteins SH3-like domain"/>
    <property type="match status" value="1"/>
</dbReference>
<accession>A0ABM1ME13</accession>
<dbReference type="Proteomes" id="UP000695000">
    <property type="component" value="Unplaced"/>
</dbReference>
<gene>
    <name evidence="9" type="primary">LOC108559935</name>
</gene>
<evidence type="ECO:0000256" key="3">
    <source>
        <dbReference type="ARBA" id="ARBA00023274"/>
    </source>
</evidence>
<feature type="compositionally biased region" description="Basic residues" evidence="6">
    <location>
        <begin position="163"/>
        <end position="184"/>
    </location>
</feature>
<evidence type="ECO:0000313" key="8">
    <source>
        <dbReference type="Proteomes" id="UP000695000"/>
    </source>
</evidence>
<dbReference type="Pfam" id="PF01929">
    <property type="entry name" value="Ribosomal_L14e"/>
    <property type="match status" value="1"/>
</dbReference>
<evidence type="ECO:0000256" key="5">
    <source>
        <dbReference type="ARBA" id="ARBA00035318"/>
    </source>
</evidence>
<evidence type="ECO:0000256" key="6">
    <source>
        <dbReference type="SAM" id="MobiDB-lite"/>
    </source>
</evidence>
<keyword evidence="8" id="KW-1185">Reference proteome</keyword>
<dbReference type="InterPro" id="IPR008991">
    <property type="entry name" value="Translation_prot_SH3-like_sf"/>
</dbReference>
<dbReference type="CDD" id="cd23702">
    <property type="entry name" value="eL14"/>
    <property type="match status" value="1"/>
</dbReference>
<evidence type="ECO:0000256" key="1">
    <source>
        <dbReference type="ARBA" id="ARBA00006592"/>
    </source>
</evidence>
<keyword evidence="2 9" id="KW-0689">Ribosomal protein</keyword>
<sequence length="184" mass="20641">GSVLINVFLCLQPFSRFVETGRIALVADGEYKNKLVAIVDVIDQTRVLVDGPATGVPRCAIRLKQIHLTKLTIKFPFNASTKIVQKAWEDAKVTEKFGTTGWANNLQKDVLRNSMTDFDRFRLGVARSARNKLRTRAYCILRKTAHRQGYLTGKSKTSSNKPKPLKKNVLAKRQAKTGKKVAKK</sequence>
<dbReference type="PANTHER" id="PTHR11127:SF2">
    <property type="entry name" value="LARGE RIBOSOMAL SUBUNIT PROTEIN EL14"/>
    <property type="match status" value="1"/>
</dbReference>
<comment type="similarity">
    <text evidence="1">Belongs to the eukaryotic ribosomal protein eL14 family.</text>
</comment>
<dbReference type="InterPro" id="IPR014722">
    <property type="entry name" value="Rib_uL2_dom2"/>
</dbReference>
<protein>
    <recommendedName>
        <fullName evidence="4">Large ribosomal subunit protein eL14</fullName>
    </recommendedName>
    <alternativeName>
        <fullName evidence="5">60S ribosomal protein L14</fullName>
    </alternativeName>
</protein>
<feature type="non-terminal residue" evidence="9">
    <location>
        <position position="1"/>
    </location>
</feature>
<dbReference type="GO" id="GO:0005840">
    <property type="term" value="C:ribosome"/>
    <property type="evidence" value="ECO:0007669"/>
    <property type="project" value="UniProtKB-KW"/>
</dbReference>
<name>A0ABM1ME13_NICVS</name>
<keyword evidence="3" id="KW-0687">Ribonucleoprotein</keyword>
<dbReference type="InterPro" id="IPR002784">
    <property type="entry name" value="Ribosomal_eL14_dom"/>
</dbReference>
<dbReference type="Gene3D" id="2.30.30.30">
    <property type="match status" value="1"/>
</dbReference>
<dbReference type="PANTHER" id="PTHR11127">
    <property type="entry name" value="60S RIBOSOMAL PROTEIN L14"/>
    <property type="match status" value="1"/>
</dbReference>
<dbReference type="RefSeq" id="XP_017772813.1">
    <property type="nucleotide sequence ID" value="XM_017917324.1"/>
</dbReference>
<proteinExistence type="inferred from homology"/>
<evidence type="ECO:0000313" key="9">
    <source>
        <dbReference type="RefSeq" id="XP_017772813.1"/>
    </source>
</evidence>
<dbReference type="GeneID" id="108559935"/>
<feature type="region of interest" description="Disordered" evidence="6">
    <location>
        <begin position="150"/>
        <end position="184"/>
    </location>
</feature>
<evidence type="ECO:0000256" key="2">
    <source>
        <dbReference type="ARBA" id="ARBA00022980"/>
    </source>
</evidence>
<reference evidence="9" key="1">
    <citation type="submission" date="2025-08" db="UniProtKB">
        <authorList>
            <consortium name="RefSeq"/>
        </authorList>
    </citation>
    <scope>IDENTIFICATION</scope>
    <source>
        <tissue evidence="9">Whole Larva</tissue>
    </source>
</reference>
<evidence type="ECO:0000256" key="4">
    <source>
        <dbReference type="ARBA" id="ARBA00035215"/>
    </source>
</evidence>
<feature type="domain" description="Large ribosomal subunit protein eL14" evidence="7">
    <location>
        <begin position="57"/>
        <end position="131"/>
    </location>
</feature>